<dbReference type="Proteomes" id="UP000053157">
    <property type="component" value="Unassembled WGS sequence"/>
</dbReference>
<comment type="caution">
    <text evidence="1">The sequence shown here is derived from an EMBL/GenBank/DDBJ whole genome shotgun (WGS) entry which is preliminary data.</text>
</comment>
<evidence type="ECO:0008006" key="3">
    <source>
        <dbReference type="Google" id="ProtNLM"/>
    </source>
</evidence>
<accession>A0A0W1SMB5</accession>
<dbReference type="EMBL" id="LOPV01000173">
    <property type="protein sequence ID" value="KTG27447.1"/>
    <property type="molecule type" value="Genomic_DNA"/>
</dbReference>
<evidence type="ECO:0000313" key="2">
    <source>
        <dbReference type="Proteomes" id="UP000053157"/>
    </source>
</evidence>
<dbReference type="OrthoDB" id="359367at2157"/>
<reference evidence="1 2" key="1">
    <citation type="submission" date="2015-12" db="EMBL/GenBank/DDBJ databases">
        <title>Haloferax profundi sp. nov. isolated from the Discovery deep brine-seawater interface in the Red Sea.</title>
        <authorList>
            <person name="Zhang G."/>
            <person name="Stingl U."/>
            <person name="Rashid M."/>
        </authorList>
    </citation>
    <scope>NUCLEOTIDE SEQUENCE [LARGE SCALE GENOMIC DNA]</scope>
    <source>
        <strain evidence="1 2">SB29</strain>
    </source>
</reference>
<keyword evidence="2" id="KW-1185">Reference proteome</keyword>
<dbReference type="AlphaFoldDB" id="A0A0W1SMB5"/>
<dbReference type="RefSeq" id="WP_058572152.1">
    <property type="nucleotide sequence ID" value="NZ_LOPV01000173.1"/>
</dbReference>
<gene>
    <name evidence="1" type="ORF">AUR66_14165</name>
</gene>
<dbReference type="InterPro" id="IPR027417">
    <property type="entry name" value="P-loop_NTPase"/>
</dbReference>
<name>A0A0W1SMB5_9EURY</name>
<organism evidence="1 2">
    <name type="scientific">Haloferax profundi</name>
    <dbReference type="NCBI Taxonomy" id="1544718"/>
    <lineage>
        <taxon>Archaea</taxon>
        <taxon>Methanobacteriati</taxon>
        <taxon>Methanobacteriota</taxon>
        <taxon>Stenosarchaea group</taxon>
        <taxon>Halobacteria</taxon>
        <taxon>Halobacteriales</taxon>
        <taxon>Haloferacaceae</taxon>
        <taxon>Haloferax</taxon>
    </lineage>
</organism>
<evidence type="ECO:0000313" key="1">
    <source>
        <dbReference type="EMBL" id="KTG27447.1"/>
    </source>
</evidence>
<sequence>MGTDTPSACPRLEPGVTLLRRPREGRHALHRLVTAELTRRSGSAYWVDSRNDAVTHALYEHAQSRRTLRGLRIARAFTAYQHHELVSSLPGRVSSRTALVVVPQLPALYRDPDVPDGEARTLFDSATTILDALAESLSIPVLVTAREGTDDQFTDALVETADRTVECRDTREGVAFTGEDVQTLVYHHRGYWQTTIPYWVELLGVAPEEDLSHVGPTTVPTLDAVAAEGW</sequence>
<dbReference type="Gene3D" id="3.40.50.300">
    <property type="entry name" value="P-loop containing nucleotide triphosphate hydrolases"/>
    <property type="match status" value="1"/>
</dbReference>
<protein>
    <recommendedName>
        <fullName evidence="3">DNA recombination and repair protein Rad51-like C-terminal domain-containing protein</fullName>
    </recommendedName>
</protein>
<proteinExistence type="predicted"/>